<protein>
    <submittedName>
        <fullName evidence="1">Putative transcriptional regulator</fullName>
    </submittedName>
</protein>
<dbReference type="PATRIC" id="fig|1359.32.peg.1071"/>
<comment type="caution">
    <text evidence="1">The sequence shown here is derived from an EMBL/GenBank/DDBJ whole genome shotgun (WGS) entry which is preliminary data.</text>
</comment>
<sequence length="196" mass="23126">MEYKTGIKMTKDTKEIIIRTLLNLASENEKLTIEEISKRSHITRATIKRNFKTGVPGIVEYIYLNIVDEVNDRLLRYKCEEVSLELLADIMLPVLWQHKAEAHVIYSSQLPFRLIGPVSDRTWKWAEKRFSFLIKEHNLSNYFTGQELLKYFNAQLITVLTLWLEADIPIELEKFRPKFLFFMSTSIHELIFKGID</sequence>
<name>A0A161W529_LACLC</name>
<dbReference type="AlphaFoldDB" id="A0A161W529"/>
<organism evidence="1 2">
    <name type="scientific">Lactococcus lactis subsp. cremoris</name>
    <name type="common">Streptococcus cremoris</name>
    <dbReference type="NCBI Taxonomy" id="1359"/>
    <lineage>
        <taxon>Bacteria</taxon>
        <taxon>Bacillati</taxon>
        <taxon>Bacillota</taxon>
        <taxon>Bacilli</taxon>
        <taxon>Lactobacillales</taxon>
        <taxon>Streptococcaceae</taxon>
        <taxon>Lactococcus</taxon>
    </lineage>
</organism>
<dbReference type="EMBL" id="LIYF01000004">
    <property type="protein sequence ID" value="KZK08463.1"/>
    <property type="molecule type" value="Genomic_DNA"/>
</dbReference>
<dbReference type="Gene3D" id="1.10.357.10">
    <property type="entry name" value="Tetracycline Repressor, domain 2"/>
    <property type="match status" value="1"/>
</dbReference>
<reference evidence="1 2" key="1">
    <citation type="submission" date="2015-08" db="EMBL/GenBank/DDBJ databases">
        <title>Draft Genome Sequences of 11 Lactococcus lactis subspecies cremoris strains.</title>
        <authorList>
            <person name="Wels M."/>
            <person name="Backus L."/>
            <person name="Boekhorst J."/>
            <person name="Dijkstra A."/>
            <person name="Beerthuizen M."/>
            <person name="Siezen R."/>
            <person name="Bachmann H."/>
            <person name="Van Hijum S."/>
        </authorList>
    </citation>
    <scope>NUCLEOTIDE SEQUENCE [LARGE SCALE GENOMIC DNA]</scope>
    <source>
        <strain evidence="1 2">KW10</strain>
    </source>
</reference>
<dbReference type="Proteomes" id="UP000076519">
    <property type="component" value="Unassembled WGS sequence"/>
</dbReference>
<evidence type="ECO:0000313" key="2">
    <source>
        <dbReference type="Proteomes" id="UP000076519"/>
    </source>
</evidence>
<proteinExistence type="predicted"/>
<evidence type="ECO:0000313" key="1">
    <source>
        <dbReference type="EMBL" id="KZK08463.1"/>
    </source>
</evidence>
<accession>A0A161W529</accession>
<gene>
    <name evidence="1" type="ORF">AB996_0153</name>
</gene>